<reference evidence="1 2" key="1">
    <citation type="submission" date="2023-11" db="EMBL/GenBank/DDBJ databases">
        <title>An acidophilic fungus is an integral part of prey digestion in a carnivorous sundew plant.</title>
        <authorList>
            <person name="Tsai I.J."/>
        </authorList>
    </citation>
    <scope>NUCLEOTIDE SEQUENCE [LARGE SCALE GENOMIC DNA]</scope>
    <source>
        <strain evidence="1">169a</strain>
    </source>
</reference>
<evidence type="ECO:0000313" key="2">
    <source>
        <dbReference type="Proteomes" id="UP001303373"/>
    </source>
</evidence>
<dbReference type="Proteomes" id="UP001303373">
    <property type="component" value="Chromosome 10"/>
</dbReference>
<gene>
    <name evidence="1" type="ORF">R9X50_00602700</name>
</gene>
<sequence>MEDEFLRSILGGTRDERESKLKAVLRLLHRLQQQDTDIPRRLGYRVSKTNEKTMSRVRNLVKDYSGPDQATMTLLSTEARVWQANPRSFWDKRRPTDVSGFARPQHTLLHFVDQSYNDNA</sequence>
<proteinExistence type="predicted"/>
<dbReference type="EMBL" id="CP138589">
    <property type="protein sequence ID" value="WPH03151.1"/>
    <property type="molecule type" value="Genomic_DNA"/>
</dbReference>
<name>A0AAQ3RBD1_9PEZI</name>
<organism evidence="1 2">
    <name type="scientific">Acrodontium crateriforme</name>
    <dbReference type="NCBI Taxonomy" id="150365"/>
    <lineage>
        <taxon>Eukaryota</taxon>
        <taxon>Fungi</taxon>
        <taxon>Dikarya</taxon>
        <taxon>Ascomycota</taxon>
        <taxon>Pezizomycotina</taxon>
        <taxon>Dothideomycetes</taxon>
        <taxon>Dothideomycetidae</taxon>
        <taxon>Mycosphaerellales</taxon>
        <taxon>Teratosphaeriaceae</taxon>
        <taxon>Acrodontium</taxon>
    </lineage>
</organism>
<accession>A0AAQ3RBD1</accession>
<evidence type="ECO:0000313" key="1">
    <source>
        <dbReference type="EMBL" id="WPH03151.1"/>
    </source>
</evidence>
<keyword evidence="2" id="KW-1185">Reference proteome</keyword>
<protein>
    <submittedName>
        <fullName evidence="1">Uncharacterized protein</fullName>
    </submittedName>
</protein>
<dbReference type="AlphaFoldDB" id="A0AAQ3RBD1"/>